<evidence type="ECO:0000256" key="1">
    <source>
        <dbReference type="SAM" id="MobiDB-lite"/>
    </source>
</evidence>
<accession>A0A1Y1V1Z1</accession>
<evidence type="ECO:0000313" key="2">
    <source>
        <dbReference type="EMBL" id="ORX45401.1"/>
    </source>
</evidence>
<comment type="caution">
    <text evidence="2">The sequence shown here is derived from an EMBL/GenBank/DDBJ whole genome shotgun (WGS) entry which is preliminary data.</text>
</comment>
<feature type="region of interest" description="Disordered" evidence="1">
    <location>
        <begin position="1"/>
        <end position="29"/>
    </location>
</feature>
<keyword evidence="3" id="KW-1185">Reference proteome</keyword>
<protein>
    <submittedName>
        <fullName evidence="2">Uncharacterized protein</fullName>
    </submittedName>
</protein>
<organism evidence="2 3">
    <name type="scientific">Piromyces finnis</name>
    <dbReference type="NCBI Taxonomy" id="1754191"/>
    <lineage>
        <taxon>Eukaryota</taxon>
        <taxon>Fungi</taxon>
        <taxon>Fungi incertae sedis</taxon>
        <taxon>Chytridiomycota</taxon>
        <taxon>Chytridiomycota incertae sedis</taxon>
        <taxon>Neocallimastigomycetes</taxon>
        <taxon>Neocallimastigales</taxon>
        <taxon>Neocallimastigaceae</taxon>
        <taxon>Piromyces</taxon>
    </lineage>
</organism>
<name>A0A1Y1V1Z1_9FUNG</name>
<reference evidence="2 3" key="2">
    <citation type="submission" date="2016-08" db="EMBL/GenBank/DDBJ databases">
        <title>Pervasive Adenine N6-methylation of Active Genes in Fungi.</title>
        <authorList>
            <consortium name="DOE Joint Genome Institute"/>
            <person name="Mondo S.J."/>
            <person name="Dannebaum R.O."/>
            <person name="Kuo R.C."/>
            <person name="Labutti K."/>
            <person name="Haridas S."/>
            <person name="Kuo A."/>
            <person name="Salamov A."/>
            <person name="Ahrendt S.R."/>
            <person name="Lipzen A."/>
            <person name="Sullivan W."/>
            <person name="Andreopoulos W.B."/>
            <person name="Clum A."/>
            <person name="Lindquist E."/>
            <person name="Daum C."/>
            <person name="Ramamoorthy G.K."/>
            <person name="Gryganskyi A."/>
            <person name="Culley D."/>
            <person name="Magnuson J.K."/>
            <person name="James T.Y."/>
            <person name="O'Malley M.A."/>
            <person name="Stajich J.E."/>
            <person name="Spatafora J.W."/>
            <person name="Visel A."/>
            <person name="Grigoriev I.V."/>
        </authorList>
    </citation>
    <scope>NUCLEOTIDE SEQUENCE [LARGE SCALE GENOMIC DNA]</scope>
    <source>
        <strain evidence="3">finn</strain>
    </source>
</reference>
<proteinExistence type="predicted"/>
<reference evidence="2 3" key="1">
    <citation type="submission" date="2016-08" db="EMBL/GenBank/DDBJ databases">
        <title>Genomes of anaerobic fungi encode conserved fungal cellulosomes for biomass hydrolysis.</title>
        <authorList>
            <consortium name="DOE Joint Genome Institute"/>
            <person name="Haitjema C.H."/>
            <person name="Gilmore S.P."/>
            <person name="Henske J.K."/>
            <person name="Solomon K.V."/>
            <person name="De Groot R."/>
            <person name="Kuo A."/>
            <person name="Mondo S.J."/>
            <person name="Salamov A.A."/>
            <person name="Labutti K."/>
            <person name="Zhao Z."/>
            <person name="Chiniquy J."/>
            <person name="Barry K."/>
            <person name="Brewer H.M."/>
            <person name="Purvine S.O."/>
            <person name="Wright A.T."/>
            <person name="Boxma B."/>
            <person name="Van Alen T."/>
            <person name="Hackstein J.H."/>
            <person name="Baker S.E."/>
            <person name="Grigoriev I.V."/>
            <person name="O'Malley M.A."/>
        </authorList>
    </citation>
    <scope>NUCLEOTIDE SEQUENCE [LARGE SCALE GENOMIC DNA]</scope>
    <source>
        <strain evidence="3">finn</strain>
    </source>
</reference>
<dbReference type="Proteomes" id="UP000193719">
    <property type="component" value="Unassembled WGS sequence"/>
</dbReference>
<gene>
    <name evidence="2" type="ORF">BCR36DRAFT_372764</name>
</gene>
<sequence>MNNKRNTDNKGNYNRKRSKNHNSISNIEKEYTPSYEEINFMYGNNIDSIEYDKEKIITNLCDNDINYHSETDVHVTNEINILNTEYSFPELSSENDANNKIT</sequence>
<dbReference type="EMBL" id="MCFH01000040">
    <property type="protein sequence ID" value="ORX45401.1"/>
    <property type="molecule type" value="Genomic_DNA"/>
</dbReference>
<evidence type="ECO:0000313" key="3">
    <source>
        <dbReference type="Proteomes" id="UP000193719"/>
    </source>
</evidence>
<dbReference type="AlphaFoldDB" id="A0A1Y1V1Z1"/>